<evidence type="ECO:0000259" key="3">
    <source>
        <dbReference type="PROSITE" id="PS50110"/>
    </source>
</evidence>
<dbReference type="Proteomes" id="UP000184139">
    <property type="component" value="Unassembled WGS sequence"/>
</dbReference>
<dbReference type="InterPro" id="IPR001789">
    <property type="entry name" value="Sig_transdc_resp-reg_receiver"/>
</dbReference>
<feature type="domain" description="Response regulatory" evidence="3">
    <location>
        <begin position="5"/>
        <end position="121"/>
    </location>
</feature>
<evidence type="ECO:0000313" key="5">
    <source>
        <dbReference type="Proteomes" id="UP000184139"/>
    </source>
</evidence>
<reference evidence="4 5" key="1">
    <citation type="submission" date="2016-11" db="EMBL/GenBank/DDBJ databases">
        <authorList>
            <person name="Jaros S."/>
            <person name="Januszkiewicz K."/>
            <person name="Wedrychowicz H."/>
        </authorList>
    </citation>
    <scope>NUCLEOTIDE SEQUENCE [LARGE SCALE GENOMIC DNA]</scope>
    <source>
        <strain evidence="4 5">DSM 9705</strain>
    </source>
</reference>
<dbReference type="AlphaFoldDB" id="A0A1M5VHB3"/>
<name>A0A1M5VHB3_9BACT</name>
<dbReference type="InterPro" id="IPR050595">
    <property type="entry name" value="Bact_response_regulator"/>
</dbReference>
<dbReference type="PANTHER" id="PTHR44591:SF3">
    <property type="entry name" value="RESPONSE REGULATORY DOMAIN-CONTAINING PROTEIN"/>
    <property type="match status" value="1"/>
</dbReference>
<evidence type="ECO:0000313" key="4">
    <source>
        <dbReference type="EMBL" id="SHH74601.1"/>
    </source>
</evidence>
<evidence type="ECO:0000256" key="2">
    <source>
        <dbReference type="PROSITE-ProRule" id="PRU00169"/>
    </source>
</evidence>
<gene>
    <name evidence="4" type="ORF">SAMN02745124_01692</name>
</gene>
<dbReference type="SUPFAM" id="SSF52172">
    <property type="entry name" value="CheY-like"/>
    <property type="match status" value="1"/>
</dbReference>
<dbReference type="STRING" id="1121409.SAMN02745124_01692"/>
<evidence type="ECO:0000256" key="1">
    <source>
        <dbReference type="ARBA" id="ARBA00022553"/>
    </source>
</evidence>
<feature type="modified residue" description="4-aspartylphosphate" evidence="2">
    <location>
        <position position="54"/>
    </location>
</feature>
<proteinExistence type="predicted"/>
<dbReference type="EMBL" id="FQXS01000008">
    <property type="protein sequence ID" value="SHH74601.1"/>
    <property type="molecule type" value="Genomic_DNA"/>
</dbReference>
<dbReference type="Gene3D" id="3.40.50.2300">
    <property type="match status" value="1"/>
</dbReference>
<dbReference type="SMART" id="SM00448">
    <property type="entry name" value="REC"/>
    <property type="match status" value="1"/>
</dbReference>
<dbReference type="GO" id="GO:0000160">
    <property type="term" value="P:phosphorelay signal transduction system"/>
    <property type="evidence" value="ECO:0007669"/>
    <property type="project" value="InterPro"/>
</dbReference>
<protein>
    <submittedName>
        <fullName evidence="4">Twitching motility two-component system response regulator PilH</fullName>
    </submittedName>
</protein>
<keyword evidence="5" id="KW-1185">Reference proteome</keyword>
<sequence length="121" mass="13454">MNDKLILVVDDSPTDRQIAVAACTSKGYRVESAAEGEEAMRKAVELKPDLILLDVILPQKNGFQVCRQLKSNPDTEAIKIIMVTSKSQDSDRFWGIKQGADGYLTKPFSEDELLDVINKNI</sequence>
<dbReference type="RefSeq" id="WP_073375127.1">
    <property type="nucleotide sequence ID" value="NZ_FQXS01000008.1"/>
</dbReference>
<keyword evidence="1 2" id="KW-0597">Phosphoprotein</keyword>
<dbReference type="OrthoDB" id="9790791at2"/>
<dbReference type="PANTHER" id="PTHR44591">
    <property type="entry name" value="STRESS RESPONSE REGULATOR PROTEIN 1"/>
    <property type="match status" value="1"/>
</dbReference>
<organism evidence="4 5">
    <name type="scientific">Desulfofustis glycolicus DSM 9705</name>
    <dbReference type="NCBI Taxonomy" id="1121409"/>
    <lineage>
        <taxon>Bacteria</taxon>
        <taxon>Pseudomonadati</taxon>
        <taxon>Thermodesulfobacteriota</taxon>
        <taxon>Desulfobulbia</taxon>
        <taxon>Desulfobulbales</taxon>
        <taxon>Desulfocapsaceae</taxon>
        <taxon>Desulfofustis</taxon>
    </lineage>
</organism>
<dbReference type="Pfam" id="PF00072">
    <property type="entry name" value="Response_reg"/>
    <property type="match status" value="1"/>
</dbReference>
<accession>A0A1M5VHB3</accession>
<dbReference type="PROSITE" id="PS50110">
    <property type="entry name" value="RESPONSE_REGULATORY"/>
    <property type="match status" value="1"/>
</dbReference>
<dbReference type="InterPro" id="IPR011006">
    <property type="entry name" value="CheY-like_superfamily"/>
</dbReference>